<gene>
    <name evidence="4" type="ORF">BCR36DRAFT_365914</name>
</gene>
<dbReference type="InterPro" id="IPR036236">
    <property type="entry name" value="Znf_C2H2_sf"/>
</dbReference>
<feature type="region of interest" description="Disordered" evidence="2">
    <location>
        <begin position="172"/>
        <end position="197"/>
    </location>
</feature>
<keyword evidence="1" id="KW-0479">Metal-binding</keyword>
<organism evidence="4 5">
    <name type="scientific">Piromyces finnis</name>
    <dbReference type="NCBI Taxonomy" id="1754191"/>
    <lineage>
        <taxon>Eukaryota</taxon>
        <taxon>Fungi</taxon>
        <taxon>Fungi incertae sedis</taxon>
        <taxon>Chytridiomycota</taxon>
        <taxon>Chytridiomycota incertae sedis</taxon>
        <taxon>Neocallimastigomycetes</taxon>
        <taxon>Neocallimastigales</taxon>
        <taxon>Neocallimastigaceae</taxon>
        <taxon>Piromyces</taxon>
    </lineage>
</organism>
<dbReference type="PROSITE" id="PS50157">
    <property type="entry name" value="ZINC_FINGER_C2H2_2"/>
    <property type="match status" value="2"/>
</dbReference>
<evidence type="ECO:0000256" key="2">
    <source>
        <dbReference type="SAM" id="MobiDB-lite"/>
    </source>
</evidence>
<evidence type="ECO:0000313" key="5">
    <source>
        <dbReference type="Proteomes" id="UP000193719"/>
    </source>
</evidence>
<evidence type="ECO:0000313" key="4">
    <source>
        <dbReference type="EMBL" id="ORX59907.1"/>
    </source>
</evidence>
<evidence type="ECO:0000259" key="3">
    <source>
        <dbReference type="PROSITE" id="PS50157"/>
    </source>
</evidence>
<evidence type="ECO:0000256" key="1">
    <source>
        <dbReference type="PROSITE-ProRule" id="PRU00042"/>
    </source>
</evidence>
<keyword evidence="5" id="KW-1185">Reference proteome</keyword>
<dbReference type="PROSITE" id="PS00028">
    <property type="entry name" value="ZINC_FINGER_C2H2_1"/>
    <property type="match status" value="2"/>
</dbReference>
<feature type="domain" description="C2H2-type" evidence="3">
    <location>
        <begin position="43"/>
        <end position="70"/>
    </location>
</feature>
<dbReference type="AlphaFoldDB" id="A0A1Y1VLU6"/>
<proteinExistence type="predicted"/>
<dbReference type="EMBL" id="MCFH01000002">
    <property type="protein sequence ID" value="ORX59907.1"/>
    <property type="molecule type" value="Genomic_DNA"/>
</dbReference>
<feature type="compositionally biased region" description="Low complexity" evidence="2">
    <location>
        <begin position="176"/>
        <end position="192"/>
    </location>
</feature>
<dbReference type="STRING" id="1754191.A0A1Y1VLU6"/>
<dbReference type="Pfam" id="PF00096">
    <property type="entry name" value="zf-C2H2"/>
    <property type="match status" value="2"/>
</dbReference>
<accession>A0A1Y1VLU6</accession>
<feature type="domain" description="C2H2-type" evidence="3">
    <location>
        <begin position="71"/>
        <end position="95"/>
    </location>
</feature>
<keyword evidence="1" id="KW-0862">Zinc</keyword>
<dbReference type="SMART" id="SM00355">
    <property type="entry name" value="ZnF_C2H2"/>
    <property type="match status" value="2"/>
</dbReference>
<reference evidence="4 5" key="2">
    <citation type="submission" date="2016-08" db="EMBL/GenBank/DDBJ databases">
        <title>Pervasive Adenine N6-methylation of Active Genes in Fungi.</title>
        <authorList>
            <consortium name="DOE Joint Genome Institute"/>
            <person name="Mondo S.J."/>
            <person name="Dannebaum R.O."/>
            <person name="Kuo R.C."/>
            <person name="Labutti K."/>
            <person name="Haridas S."/>
            <person name="Kuo A."/>
            <person name="Salamov A."/>
            <person name="Ahrendt S.R."/>
            <person name="Lipzen A."/>
            <person name="Sullivan W."/>
            <person name="Andreopoulos W.B."/>
            <person name="Clum A."/>
            <person name="Lindquist E."/>
            <person name="Daum C."/>
            <person name="Ramamoorthy G.K."/>
            <person name="Gryganskyi A."/>
            <person name="Culley D."/>
            <person name="Magnuson J.K."/>
            <person name="James T.Y."/>
            <person name="O'Malley M.A."/>
            <person name="Stajich J.E."/>
            <person name="Spatafora J.W."/>
            <person name="Visel A."/>
            <person name="Grigoriev I.V."/>
        </authorList>
    </citation>
    <scope>NUCLEOTIDE SEQUENCE [LARGE SCALE GENOMIC DNA]</scope>
    <source>
        <strain evidence="5">finn</strain>
    </source>
</reference>
<dbReference type="Proteomes" id="UP000193719">
    <property type="component" value="Unassembled WGS sequence"/>
</dbReference>
<dbReference type="PANTHER" id="PTHR46451:SF1">
    <property type="entry name" value="RAS-RESPONSIVE ELEMENT-BINDING PROTEIN 1"/>
    <property type="match status" value="1"/>
</dbReference>
<dbReference type="GO" id="GO:0000978">
    <property type="term" value="F:RNA polymerase II cis-regulatory region sequence-specific DNA binding"/>
    <property type="evidence" value="ECO:0007669"/>
    <property type="project" value="TreeGrafter"/>
</dbReference>
<dbReference type="PANTHER" id="PTHR46451">
    <property type="entry name" value="RAS-RESPONSIVE ELEMENT-BINDING PROTEIN 1"/>
    <property type="match status" value="1"/>
</dbReference>
<dbReference type="SUPFAM" id="SSF57667">
    <property type="entry name" value="beta-beta-alpha zinc fingers"/>
    <property type="match status" value="1"/>
</dbReference>
<keyword evidence="1" id="KW-0863">Zinc-finger</keyword>
<dbReference type="GO" id="GO:0001228">
    <property type="term" value="F:DNA-binding transcription activator activity, RNA polymerase II-specific"/>
    <property type="evidence" value="ECO:0007669"/>
    <property type="project" value="TreeGrafter"/>
</dbReference>
<protein>
    <recommendedName>
        <fullName evidence="3">C2H2-type domain-containing protein</fullName>
    </recommendedName>
</protein>
<dbReference type="GO" id="GO:0005634">
    <property type="term" value="C:nucleus"/>
    <property type="evidence" value="ECO:0007669"/>
    <property type="project" value="TreeGrafter"/>
</dbReference>
<reference evidence="4 5" key="1">
    <citation type="submission" date="2016-08" db="EMBL/GenBank/DDBJ databases">
        <title>Genomes of anaerobic fungi encode conserved fungal cellulosomes for biomass hydrolysis.</title>
        <authorList>
            <consortium name="DOE Joint Genome Institute"/>
            <person name="Haitjema C.H."/>
            <person name="Gilmore S.P."/>
            <person name="Henske J.K."/>
            <person name="Solomon K.V."/>
            <person name="De Groot R."/>
            <person name="Kuo A."/>
            <person name="Mondo S.J."/>
            <person name="Salamov A.A."/>
            <person name="Labutti K."/>
            <person name="Zhao Z."/>
            <person name="Chiniquy J."/>
            <person name="Barry K."/>
            <person name="Brewer H.M."/>
            <person name="Purvine S.O."/>
            <person name="Wright A.T."/>
            <person name="Boxma B."/>
            <person name="Van Alen T."/>
            <person name="Hackstein J.H."/>
            <person name="Baker S.E."/>
            <person name="Grigoriev I.V."/>
            <person name="O'Malley M.A."/>
        </authorList>
    </citation>
    <scope>NUCLEOTIDE SEQUENCE [LARGE SCALE GENOMIC DNA]</scope>
    <source>
        <strain evidence="5">finn</strain>
    </source>
</reference>
<dbReference type="Gene3D" id="3.30.160.60">
    <property type="entry name" value="Classic Zinc Finger"/>
    <property type="match status" value="2"/>
</dbReference>
<comment type="caution">
    <text evidence="4">The sequence shown here is derived from an EMBL/GenBank/DDBJ whole genome shotgun (WGS) entry which is preliminary data.</text>
</comment>
<dbReference type="InterPro" id="IPR052795">
    <property type="entry name" value="RREB1"/>
</dbReference>
<dbReference type="InterPro" id="IPR013087">
    <property type="entry name" value="Znf_C2H2_type"/>
</dbReference>
<dbReference type="OrthoDB" id="6365676at2759"/>
<sequence>MFSKTTISTLPKTLYYPYTQLSNIPSPNFAYPNDHGKYPKEIYQCPLCLKSFDRKEVLYRHIRFHSVERPYKCSFLNCNKRFSRKDGLKHHEQLHYQKLHKQKNEITKRKVLSSDVKKHASSKKSISLFNSAIDSIYSNKIEINDNRNNISMIPSQDNNQSRKQTENTFKNSFSINDDNVSNDNNNDNNNNDNRNKSLDYLINKDSYESNHLKNESNKNLFQRYSLNTKDYSTPIHNITNNTLPNDTHNLSSFSLNSPSKYYENKKSNKQDNTNRINNLPNSHLKNYYNHPNFDHPDNYSNNHNMNVIYHNDDKYSNSSSEYFNNEIAWMSMDEGDTKDFISNKKYVSTISNDSRTHANLSPNVNSNKNHFSEKSNNISYFNDNYHHHHHHYKNCNNNNNSDHNKDLKYEYYNHHHHINNSNDNKMDLKHDSHSYLTRDYYNDLRHTKLKKKIKDVPLTHIRKYSSSELFHPELCQNKENYYESSSYKKYSDDSINYSNKNYYNDTLMSASTLDVDQFDYNREEKRTPMSKESIPLKKDFYDNYHRKENFEDVDTYSSSFSIHKNTNQGSGNDYYPLEKKDDYFEKQKNKNEYPPSNHILLELNHPNFEKNESNLSHKYSYDIPYSQSLHLYSYYNDSNPIINIQENNKERIPNNSISDKNIKKDFCNKIMSINFITHS</sequence>
<dbReference type="GO" id="GO:0008270">
    <property type="term" value="F:zinc ion binding"/>
    <property type="evidence" value="ECO:0007669"/>
    <property type="project" value="UniProtKB-KW"/>
</dbReference>
<name>A0A1Y1VLU6_9FUNG</name>